<reference evidence="1 2" key="1">
    <citation type="submission" date="2020-08" db="EMBL/GenBank/DDBJ databases">
        <title>Genome sequence of Sphingomonas lutea KCTC 23642T.</title>
        <authorList>
            <person name="Hyun D.-W."/>
            <person name="Bae J.-W."/>
        </authorList>
    </citation>
    <scope>NUCLEOTIDE SEQUENCE [LARGE SCALE GENOMIC DNA]</scope>
    <source>
        <strain evidence="1 2">KCTC 23642</strain>
    </source>
</reference>
<dbReference type="KEGG" id="slut:H9L13_06420"/>
<dbReference type="AlphaFoldDB" id="A0A7G9SEU2"/>
<protein>
    <recommendedName>
        <fullName evidence="3">Serine kinase</fullName>
    </recommendedName>
</protein>
<dbReference type="Proteomes" id="UP000515971">
    <property type="component" value="Chromosome"/>
</dbReference>
<keyword evidence="2" id="KW-1185">Reference proteome</keyword>
<evidence type="ECO:0000313" key="1">
    <source>
        <dbReference type="EMBL" id="QNN66367.1"/>
    </source>
</evidence>
<dbReference type="InterPro" id="IPR027417">
    <property type="entry name" value="P-loop_NTPase"/>
</dbReference>
<accession>A0A7G9SEU2</accession>
<dbReference type="Gene3D" id="3.40.50.300">
    <property type="entry name" value="P-loop containing nucleotide triphosphate hydrolases"/>
    <property type="match status" value="1"/>
</dbReference>
<proteinExistence type="predicted"/>
<dbReference type="RefSeq" id="WP_187536959.1">
    <property type="nucleotide sequence ID" value="NZ_BAABJT010000001.1"/>
</dbReference>
<evidence type="ECO:0008006" key="3">
    <source>
        <dbReference type="Google" id="ProtNLM"/>
    </source>
</evidence>
<sequence>MRLNLEPCRAQGPLPQSPYHQWIVESGVVTLSFYRTDGGYLLRFPHRADFIVNLESSDVTCFPCDGASENVIDGLYYNQVLPLLGSHHGKLVLHGSAVAVSEAAVAFVGSSGQGKSTLAAAFARAGNPFLTDDGVWIERSGPTFIANPNRPALRLWRDSQLALLHDAQGSSAEQEEKQLLSTGPALPFQVHPLPLRAIYLLGSDETSSVAIKPLAALPAIPLLISHAFILDFDDERRHREHFHALTQLADAVNCYRIDYPRSYSGLPEVIAAVTDHATGAVATGNKGIA</sequence>
<evidence type="ECO:0000313" key="2">
    <source>
        <dbReference type="Proteomes" id="UP000515971"/>
    </source>
</evidence>
<gene>
    <name evidence="1" type="ORF">H9L13_06420</name>
</gene>
<name>A0A7G9SEU2_9SPHN</name>
<dbReference type="SUPFAM" id="SSF53795">
    <property type="entry name" value="PEP carboxykinase-like"/>
    <property type="match status" value="1"/>
</dbReference>
<organism evidence="1 2">
    <name type="scientific">Sphingomonas lutea</name>
    <dbReference type="NCBI Taxonomy" id="1045317"/>
    <lineage>
        <taxon>Bacteria</taxon>
        <taxon>Pseudomonadati</taxon>
        <taxon>Pseudomonadota</taxon>
        <taxon>Alphaproteobacteria</taxon>
        <taxon>Sphingomonadales</taxon>
        <taxon>Sphingomonadaceae</taxon>
        <taxon>Sphingomonas</taxon>
    </lineage>
</organism>
<dbReference type="EMBL" id="CP060718">
    <property type="protein sequence ID" value="QNN66367.1"/>
    <property type="molecule type" value="Genomic_DNA"/>
</dbReference>